<feature type="non-terminal residue" evidence="2">
    <location>
        <position position="255"/>
    </location>
</feature>
<feature type="compositionally biased region" description="Low complexity" evidence="1">
    <location>
        <begin position="129"/>
        <end position="139"/>
    </location>
</feature>
<reference evidence="2" key="1">
    <citation type="submission" date="2015-07" db="EMBL/GenBank/DDBJ databases">
        <title>Transcriptome Assembly of Anthurium amnicola.</title>
        <authorList>
            <person name="Suzuki J."/>
        </authorList>
    </citation>
    <scope>NUCLEOTIDE SEQUENCE</scope>
</reference>
<organism evidence="2">
    <name type="scientific">Anthurium amnicola</name>
    <dbReference type="NCBI Taxonomy" id="1678845"/>
    <lineage>
        <taxon>Eukaryota</taxon>
        <taxon>Viridiplantae</taxon>
        <taxon>Streptophyta</taxon>
        <taxon>Embryophyta</taxon>
        <taxon>Tracheophyta</taxon>
        <taxon>Spermatophyta</taxon>
        <taxon>Magnoliopsida</taxon>
        <taxon>Liliopsida</taxon>
        <taxon>Araceae</taxon>
        <taxon>Pothoideae</taxon>
        <taxon>Potheae</taxon>
        <taxon>Anthurium</taxon>
    </lineage>
</organism>
<gene>
    <name evidence="2" type="primary">SEC16_5</name>
    <name evidence="2" type="ORF">g.1931</name>
</gene>
<feature type="region of interest" description="Disordered" evidence="1">
    <location>
        <begin position="209"/>
        <end position="241"/>
    </location>
</feature>
<feature type="region of interest" description="Disordered" evidence="1">
    <location>
        <begin position="22"/>
        <end position="70"/>
    </location>
</feature>
<evidence type="ECO:0000256" key="1">
    <source>
        <dbReference type="SAM" id="MobiDB-lite"/>
    </source>
</evidence>
<dbReference type="EMBL" id="GDJX01007228">
    <property type="protein sequence ID" value="JAT60708.1"/>
    <property type="molecule type" value="Transcribed_RNA"/>
</dbReference>
<evidence type="ECO:0000313" key="2">
    <source>
        <dbReference type="EMBL" id="JAT60708.1"/>
    </source>
</evidence>
<accession>A0A1D1Z1E2</accession>
<feature type="compositionally biased region" description="Pro residues" evidence="1">
    <location>
        <begin position="29"/>
        <end position="38"/>
    </location>
</feature>
<protein>
    <submittedName>
        <fullName evidence="2">COPII coat assembly protein SEC16</fullName>
    </submittedName>
</protein>
<proteinExistence type="predicted"/>
<feature type="compositionally biased region" description="Low complexity" evidence="1">
    <location>
        <begin position="61"/>
        <end position="70"/>
    </location>
</feature>
<feature type="region of interest" description="Disordered" evidence="1">
    <location>
        <begin position="101"/>
        <end position="140"/>
    </location>
</feature>
<feature type="non-terminal residue" evidence="2">
    <location>
        <position position="1"/>
    </location>
</feature>
<feature type="compositionally biased region" description="Basic residues" evidence="1">
    <location>
        <begin position="209"/>
        <end position="232"/>
    </location>
</feature>
<sequence>ARPSQANNPIFSLFFQPAFPTEQSERLPSIPPSLPPTVPSSSQPAVPLQNAAEGAERNRRTGGAAAAPRSAMAKRFRLRISWVIPSFRSCRSKADAASPLFRVSPGNPMARHPHAPPPPGKLHVEPSSRRPQVPVVPSSGCRCGPVRSGRPGWCSDAEADGLCTAMEAPPACLWRKEGKWHVVACVDCSPRRKIDAHDVGRELFPPLPIRRRRRRVATEKKKKRGPTAKPRARVSTSSADSHYCFSSEYETEYVE</sequence>
<name>A0A1D1Z1E2_9ARAE</name>
<dbReference type="AlphaFoldDB" id="A0A1D1Z1E2"/>